<keyword evidence="3" id="KW-1185">Reference proteome</keyword>
<reference evidence="2 3" key="1">
    <citation type="submission" date="2014-04" db="EMBL/GenBank/DDBJ databases">
        <authorList>
            <consortium name="International Citrus Genome Consortium"/>
            <person name="Gmitter F."/>
            <person name="Chen C."/>
            <person name="Farmerie W."/>
            <person name="Harkins T."/>
            <person name="Desany B."/>
            <person name="Mohiuddin M."/>
            <person name="Kodira C."/>
            <person name="Borodovsky M."/>
            <person name="Lomsadze A."/>
            <person name="Burns P."/>
            <person name="Jenkins J."/>
            <person name="Prochnik S."/>
            <person name="Shu S."/>
            <person name="Chapman J."/>
            <person name="Pitluck S."/>
            <person name="Schmutz J."/>
            <person name="Rokhsar D."/>
        </authorList>
    </citation>
    <scope>NUCLEOTIDE SEQUENCE</scope>
</reference>
<keyword evidence="1" id="KW-0812">Transmembrane</keyword>
<gene>
    <name evidence="2" type="ORF">CISIN_1g043716mg</name>
</gene>
<evidence type="ECO:0000313" key="3">
    <source>
        <dbReference type="Proteomes" id="UP000027120"/>
    </source>
</evidence>
<dbReference type="SMR" id="A0A067EN27"/>
<protein>
    <submittedName>
        <fullName evidence="2">Uncharacterized protein</fullName>
    </submittedName>
</protein>
<name>A0A067EN27_CITSI</name>
<sequence length="68" mass="7809">MGFLLMMQIHFVSYQVSFLMAFHFFLLHVISHYLFVLAVTGVLLDYGLISYCKICVLAEVVSPIEFVC</sequence>
<dbReference type="AlphaFoldDB" id="A0A067EN27"/>
<accession>A0A067EN27</accession>
<proteinExistence type="predicted"/>
<evidence type="ECO:0000313" key="2">
    <source>
        <dbReference type="EMBL" id="KDO56498.1"/>
    </source>
</evidence>
<organism evidence="2 3">
    <name type="scientific">Citrus sinensis</name>
    <name type="common">Sweet orange</name>
    <name type="synonym">Citrus aurantium var. sinensis</name>
    <dbReference type="NCBI Taxonomy" id="2711"/>
    <lineage>
        <taxon>Eukaryota</taxon>
        <taxon>Viridiplantae</taxon>
        <taxon>Streptophyta</taxon>
        <taxon>Embryophyta</taxon>
        <taxon>Tracheophyta</taxon>
        <taxon>Spermatophyta</taxon>
        <taxon>Magnoliopsida</taxon>
        <taxon>eudicotyledons</taxon>
        <taxon>Gunneridae</taxon>
        <taxon>Pentapetalae</taxon>
        <taxon>rosids</taxon>
        <taxon>malvids</taxon>
        <taxon>Sapindales</taxon>
        <taxon>Rutaceae</taxon>
        <taxon>Aurantioideae</taxon>
        <taxon>Citrus</taxon>
    </lineage>
</organism>
<keyword evidence="1" id="KW-0472">Membrane</keyword>
<feature type="transmembrane region" description="Helical" evidence="1">
    <location>
        <begin position="20"/>
        <end position="44"/>
    </location>
</feature>
<keyword evidence="1" id="KW-1133">Transmembrane helix</keyword>
<dbReference type="EMBL" id="KK784973">
    <property type="protein sequence ID" value="KDO56498.1"/>
    <property type="molecule type" value="Genomic_DNA"/>
</dbReference>
<dbReference type="Proteomes" id="UP000027120">
    <property type="component" value="Unassembled WGS sequence"/>
</dbReference>
<evidence type="ECO:0000256" key="1">
    <source>
        <dbReference type="SAM" id="Phobius"/>
    </source>
</evidence>